<dbReference type="EMBL" id="UYRU01054261">
    <property type="protein sequence ID" value="VDN12595.1"/>
    <property type="molecule type" value="Genomic_DNA"/>
</dbReference>
<dbReference type="Gene3D" id="3.90.190.10">
    <property type="entry name" value="Protein tyrosine phosphatase superfamily"/>
    <property type="match status" value="1"/>
</dbReference>
<dbReference type="AlphaFoldDB" id="A0A3P7L596"/>
<evidence type="ECO:0000313" key="2">
    <source>
        <dbReference type="Proteomes" id="UP000281553"/>
    </source>
</evidence>
<organism evidence="1 2">
    <name type="scientific">Dibothriocephalus latus</name>
    <name type="common">Fish tapeworm</name>
    <name type="synonym">Diphyllobothrium latum</name>
    <dbReference type="NCBI Taxonomy" id="60516"/>
    <lineage>
        <taxon>Eukaryota</taxon>
        <taxon>Metazoa</taxon>
        <taxon>Spiralia</taxon>
        <taxon>Lophotrochozoa</taxon>
        <taxon>Platyhelminthes</taxon>
        <taxon>Cestoda</taxon>
        <taxon>Eucestoda</taxon>
        <taxon>Diphyllobothriidea</taxon>
        <taxon>Diphyllobothriidae</taxon>
        <taxon>Dibothriocephalus</taxon>
    </lineage>
</organism>
<dbReference type="Proteomes" id="UP000281553">
    <property type="component" value="Unassembled WGS sequence"/>
</dbReference>
<reference evidence="1 2" key="1">
    <citation type="submission" date="2018-11" db="EMBL/GenBank/DDBJ databases">
        <authorList>
            <consortium name="Pathogen Informatics"/>
        </authorList>
    </citation>
    <scope>NUCLEOTIDE SEQUENCE [LARGE SCALE GENOMIC DNA]</scope>
</reference>
<keyword evidence="2" id="KW-1185">Reference proteome</keyword>
<protein>
    <submittedName>
        <fullName evidence="1">Uncharacterized protein</fullName>
    </submittedName>
</protein>
<dbReference type="SUPFAM" id="SSF52799">
    <property type="entry name" value="(Phosphotyrosine protein) phosphatases II"/>
    <property type="match status" value="1"/>
</dbReference>
<name>A0A3P7L596_DIBLA</name>
<dbReference type="InterPro" id="IPR029021">
    <property type="entry name" value="Prot-tyrosine_phosphatase-like"/>
</dbReference>
<sequence length="99" mass="11012">MLLQQFLTEHSVSVARLCAGMRRARPNMVPTPRHYALLYDLLYEAGIGGQSLIDLNVRSGLKSEARHRGTPDTQPSPFNFITLNAPAYVTRSSAVLQQE</sequence>
<accession>A0A3P7L596</accession>
<proteinExistence type="predicted"/>
<gene>
    <name evidence="1" type="ORF">DILT_LOCUS8426</name>
</gene>
<evidence type="ECO:0000313" key="1">
    <source>
        <dbReference type="EMBL" id="VDN12595.1"/>
    </source>
</evidence>
<dbReference type="OrthoDB" id="6058203at2759"/>